<evidence type="ECO:0008006" key="3">
    <source>
        <dbReference type="Google" id="ProtNLM"/>
    </source>
</evidence>
<dbReference type="OrthoDB" id="38730at2759"/>
<dbReference type="STRING" id="33097.A0A150GPG2"/>
<dbReference type="AlphaFoldDB" id="A0A150GPG2"/>
<dbReference type="PANTHER" id="PTHR34044:SF1">
    <property type="entry name" value="NUCLEAR PROTEIN"/>
    <property type="match status" value="1"/>
</dbReference>
<organism evidence="1 2">
    <name type="scientific">Gonium pectorale</name>
    <name type="common">Green alga</name>
    <dbReference type="NCBI Taxonomy" id="33097"/>
    <lineage>
        <taxon>Eukaryota</taxon>
        <taxon>Viridiplantae</taxon>
        <taxon>Chlorophyta</taxon>
        <taxon>core chlorophytes</taxon>
        <taxon>Chlorophyceae</taxon>
        <taxon>CS clade</taxon>
        <taxon>Chlamydomonadales</taxon>
        <taxon>Volvocaceae</taxon>
        <taxon>Gonium</taxon>
    </lineage>
</organism>
<dbReference type="PANTHER" id="PTHR34044">
    <property type="entry name" value="NUCLEAR PROTEIN"/>
    <property type="match status" value="1"/>
</dbReference>
<proteinExistence type="predicted"/>
<dbReference type="Proteomes" id="UP000075714">
    <property type="component" value="Unassembled WGS sequence"/>
</dbReference>
<evidence type="ECO:0000313" key="1">
    <source>
        <dbReference type="EMBL" id="KXZ51723.1"/>
    </source>
</evidence>
<gene>
    <name evidence="1" type="ORF">GPECTOR_11g170</name>
</gene>
<evidence type="ECO:0000313" key="2">
    <source>
        <dbReference type="Proteomes" id="UP000075714"/>
    </source>
</evidence>
<keyword evidence="2" id="KW-1185">Reference proteome</keyword>
<comment type="caution">
    <text evidence="1">The sequence shown here is derived from an EMBL/GenBank/DDBJ whole genome shotgun (WGS) entry which is preliminary data.</text>
</comment>
<reference evidence="2" key="1">
    <citation type="journal article" date="2016" name="Nat. Commun.">
        <title>The Gonium pectorale genome demonstrates co-option of cell cycle regulation during the evolution of multicellularity.</title>
        <authorList>
            <person name="Hanschen E.R."/>
            <person name="Marriage T.N."/>
            <person name="Ferris P.J."/>
            <person name="Hamaji T."/>
            <person name="Toyoda A."/>
            <person name="Fujiyama A."/>
            <person name="Neme R."/>
            <person name="Noguchi H."/>
            <person name="Minakuchi Y."/>
            <person name="Suzuki M."/>
            <person name="Kawai-Toyooka H."/>
            <person name="Smith D.R."/>
            <person name="Sparks H."/>
            <person name="Anderson J."/>
            <person name="Bakaric R."/>
            <person name="Luria V."/>
            <person name="Karger A."/>
            <person name="Kirschner M.W."/>
            <person name="Durand P.M."/>
            <person name="Michod R.E."/>
            <person name="Nozaki H."/>
            <person name="Olson B.J."/>
        </authorList>
    </citation>
    <scope>NUCLEOTIDE SEQUENCE [LARGE SCALE GENOMIC DNA]</scope>
    <source>
        <strain evidence="2">NIES-2863</strain>
    </source>
</reference>
<protein>
    <recommendedName>
        <fullName evidence="3">Pyrroline-5-carboxylate reductase catalytic N-terminal domain-containing protein</fullName>
    </recommendedName>
</protein>
<name>A0A150GPG2_GONPE</name>
<dbReference type="EMBL" id="LSYV01000012">
    <property type="protein sequence ID" value="KXZ51723.1"/>
    <property type="molecule type" value="Genomic_DNA"/>
</dbReference>
<accession>A0A150GPG2</accession>
<sequence length="237" mass="24901">MACSASASQAFTIVGGGRVGQAIADMGSGSDVVVGRGQRVEGPPGPIVVCTRNDDLQAVVDATAPERRQDLVFIQNGMLQPWLDARGLGENTQVLVYFAVAKKGDKPTDGKTDVNPEGLTAAYGKHAQAVADRLHSAGLSCKVLGKADFQRAMLEKLVWISAFMLVGAKHKATVGQVEVEHKGEMAALISELCAAGAAELGVGLAGGEVERLLAYARSVAHFPTAVKEHHRVKTVYQ</sequence>